<evidence type="ECO:0000256" key="14">
    <source>
        <dbReference type="ARBA" id="ARBA00023004"/>
    </source>
</evidence>
<accession>A0A8J2VJH1</accession>
<evidence type="ECO:0000256" key="1">
    <source>
        <dbReference type="ARBA" id="ARBA00001971"/>
    </source>
</evidence>
<name>A0A8J2VJH1_9RHOB</name>
<keyword evidence="18" id="KW-1185">Reference proteome</keyword>
<dbReference type="Pfam" id="PF01127">
    <property type="entry name" value="Sdh_cyt"/>
    <property type="match status" value="1"/>
</dbReference>
<feature type="transmembrane region" description="Helical" evidence="16">
    <location>
        <begin position="29"/>
        <end position="49"/>
    </location>
</feature>
<evidence type="ECO:0000313" key="17">
    <source>
        <dbReference type="EMBL" id="GGE27263.1"/>
    </source>
</evidence>
<dbReference type="GO" id="GO:0020037">
    <property type="term" value="F:heme binding"/>
    <property type="evidence" value="ECO:0007669"/>
    <property type="project" value="InterPro"/>
</dbReference>
<keyword evidence="13 16" id="KW-1133">Transmembrane helix</keyword>
<dbReference type="InterPro" id="IPR014312">
    <property type="entry name" value="Succ_DH_anchor"/>
</dbReference>
<dbReference type="AlphaFoldDB" id="A0A8J2VJH1"/>
<comment type="subcellular location">
    <subcellularLocation>
        <location evidence="3">Membrane</location>
        <topology evidence="3">Multi-pass membrane protein</topology>
    </subcellularLocation>
</comment>
<gene>
    <name evidence="17" type="ORF">GCM10007276_00560</name>
</gene>
<evidence type="ECO:0000256" key="15">
    <source>
        <dbReference type="ARBA" id="ARBA00023136"/>
    </source>
</evidence>
<evidence type="ECO:0000256" key="10">
    <source>
        <dbReference type="ARBA" id="ARBA00022692"/>
    </source>
</evidence>
<keyword evidence="14" id="KW-0408">Iron</keyword>
<dbReference type="RefSeq" id="WP_188407684.1">
    <property type="nucleotide sequence ID" value="NZ_BMCP01000001.1"/>
</dbReference>
<evidence type="ECO:0000256" key="13">
    <source>
        <dbReference type="ARBA" id="ARBA00022989"/>
    </source>
</evidence>
<comment type="subunit">
    <text evidence="5">Part of an enzyme complex containing four subunits: a flavoprotein, an iron-sulfur protein, plus two membrane-anchoring proteins, SdhC and SdhD.</text>
</comment>
<reference evidence="17" key="1">
    <citation type="journal article" date="2014" name="Int. J. Syst. Evol. Microbiol.">
        <title>Complete genome sequence of Corynebacterium casei LMG S-19264T (=DSM 44701T), isolated from a smear-ripened cheese.</title>
        <authorList>
            <consortium name="US DOE Joint Genome Institute (JGI-PGF)"/>
            <person name="Walter F."/>
            <person name="Albersmeier A."/>
            <person name="Kalinowski J."/>
            <person name="Ruckert C."/>
        </authorList>
    </citation>
    <scope>NUCLEOTIDE SEQUENCE</scope>
    <source>
        <strain evidence="17">CCM 7684</strain>
    </source>
</reference>
<dbReference type="Gene3D" id="1.20.1300.10">
    <property type="entry name" value="Fumarate reductase/succinate dehydrogenase, transmembrane subunit"/>
    <property type="match status" value="1"/>
</dbReference>
<keyword evidence="15 16" id="KW-0472">Membrane</keyword>
<organism evidence="17 18">
    <name type="scientific">Agaricicola taiwanensis</name>
    <dbReference type="NCBI Taxonomy" id="591372"/>
    <lineage>
        <taxon>Bacteria</taxon>
        <taxon>Pseudomonadati</taxon>
        <taxon>Pseudomonadota</taxon>
        <taxon>Alphaproteobacteria</taxon>
        <taxon>Rhodobacterales</taxon>
        <taxon>Paracoccaceae</taxon>
        <taxon>Agaricicola</taxon>
    </lineage>
</organism>
<comment type="cofactor">
    <cofactor evidence="1">
        <name>heme</name>
        <dbReference type="ChEBI" id="CHEBI:30413"/>
    </cofactor>
</comment>
<evidence type="ECO:0000256" key="2">
    <source>
        <dbReference type="ARBA" id="ARBA00004050"/>
    </source>
</evidence>
<dbReference type="GO" id="GO:0016020">
    <property type="term" value="C:membrane"/>
    <property type="evidence" value="ECO:0007669"/>
    <property type="project" value="UniProtKB-SubCell"/>
</dbReference>
<dbReference type="InterPro" id="IPR034804">
    <property type="entry name" value="SQR/QFR_C/D"/>
</dbReference>
<protein>
    <recommendedName>
        <fullName evidence="6">Succinate dehydrogenase hydrophobic membrane anchor subunit</fullName>
    </recommendedName>
</protein>
<dbReference type="Proteomes" id="UP000602745">
    <property type="component" value="Unassembled WGS sequence"/>
</dbReference>
<comment type="caution">
    <text evidence="17">The sequence shown here is derived from an EMBL/GenBank/DDBJ whole genome shotgun (WGS) entry which is preliminary data.</text>
</comment>
<evidence type="ECO:0000313" key="18">
    <source>
        <dbReference type="Proteomes" id="UP000602745"/>
    </source>
</evidence>
<dbReference type="GO" id="GO:0046872">
    <property type="term" value="F:metal ion binding"/>
    <property type="evidence" value="ECO:0007669"/>
    <property type="project" value="UniProtKB-KW"/>
</dbReference>
<feature type="transmembrane region" description="Helical" evidence="16">
    <location>
        <begin position="99"/>
        <end position="125"/>
    </location>
</feature>
<sequence>MPEMRTPLSKVRGLGSAKSGAKTWWRERVGAAALLPLTLFFIWLVLSLAGSDHAAAVATIGNPFVMVLLLLFILVSADHMKLGMQVIIEDYVHSEGQKVVWLVLNTFFSYGLAAAGVVAVLKIGFGM</sequence>
<evidence type="ECO:0000256" key="16">
    <source>
        <dbReference type="SAM" id="Phobius"/>
    </source>
</evidence>
<dbReference type="NCBIfam" id="TIGR02968">
    <property type="entry name" value="succ_dehyd_anc"/>
    <property type="match status" value="1"/>
</dbReference>
<reference evidence="17" key="2">
    <citation type="submission" date="2020-09" db="EMBL/GenBank/DDBJ databases">
        <authorList>
            <person name="Sun Q."/>
            <person name="Sedlacek I."/>
        </authorList>
    </citation>
    <scope>NUCLEOTIDE SEQUENCE</scope>
    <source>
        <strain evidence="17">CCM 7684</strain>
    </source>
</reference>
<evidence type="ECO:0000256" key="12">
    <source>
        <dbReference type="ARBA" id="ARBA00022982"/>
    </source>
</evidence>
<dbReference type="EMBL" id="BMCP01000001">
    <property type="protein sequence ID" value="GGE27263.1"/>
    <property type="molecule type" value="Genomic_DNA"/>
</dbReference>
<evidence type="ECO:0000256" key="7">
    <source>
        <dbReference type="ARBA" id="ARBA00022448"/>
    </source>
</evidence>
<keyword evidence="12" id="KW-0249">Electron transport</keyword>
<evidence type="ECO:0000256" key="6">
    <source>
        <dbReference type="ARBA" id="ARBA00019425"/>
    </source>
</evidence>
<evidence type="ECO:0000256" key="3">
    <source>
        <dbReference type="ARBA" id="ARBA00004141"/>
    </source>
</evidence>
<proteinExistence type="predicted"/>
<keyword evidence="10 16" id="KW-0812">Transmembrane</keyword>
<dbReference type="GO" id="GO:0006099">
    <property type="term" value="P:tricarboxylic acid cycle"/>
    <property type="evidence" value="ECO:0007669"/>
    <property type="project" value="UniProtKB-UniPathway"/>
</dbReference>
<evidence type="ECO:0000256" key="9">
    <source>
        <dbReference type="ARBA" id="ARBA00022617"/>
    </source>
</evidence>
<dbReference type="CDD" id="cd03495">
    <property type="entry name" value="SQR_TypeC_SdhD_like"/>
    <property type="match status" value="1"/>
</dbReference>
<evidence type="ECO:0000256" key="5">
    <source>
        <dbReference type="ARBA" id="ARBA00011558"/>
    </source>
</evidence>
<feature type="transmembrane region" description="Helical" evidence="16">
    <location>
        <begin position="55"/>
        <end position="78"/>
    </location>
</feature>
<evidence type="ECO:0000256" key="11">
    <source>
        <dbReference type="ARBA" id="ARBA00022723"/>
    </source>
</evidence>
<evidence type="ECO:0000256" key="8">
    <source>
        <dbReference type="ARBA" id="ARBA00022532"/>
    </source>
</evidence>
<comment type="pathway">
    <text evidence="4">Carbohydrate metabolism; tricarboxylic acid cycle.</text>
</comment>
<keyword evidence="7" id="KW-0813">Transport</keyword>
<dbReference type="UniPathway" id="UPA00223"/>
<comment type="function">
    <text evidence="2">Membrane-anchoring subunit of succinate dehydrogenase (SDH).</text>
</comment>
<keyword evidence="8" id="KW-0816">Tricarboxylic acid cycle</keyword>
<keyword evidence="11" id="KW-0479">Metal-binding</keyword>
<dbReference type="InterPro" id="IPR000701">
    <property type="entry name" value="SuccDH_FuR_B_TM-su"/>
</dbReference>
<evidence type="ECO:0000256" key="4">
    <source>
        <dbReference type="ARBA" id="ARBA00005163"/>
    </source>
</evidence>
<dbReference type="SUPFAM" id="SSF81343">
    <property type="entry name" value="Fumarate reductase respiratory complex transmembrane subunits"/>
    <property type="match status" value="1"/>
</dbReference>
<keyword evidence="9" id="KW-0349">Heme</keyword>